<proteinExistence type="inferred from homology"/>
<keyword evidence="3" id="KW-1003">Cell membrane</keyword>
<dbReference type="SUPFAM" id="SSF161098">
    <property type="entry name" value="MetI-like"/>
    <property type="match status" value="1"/>
</dbReference>
<protein>
    <submittedName>
        <fullName evidence="9">ABC-type sugar transport system, permease component</fullName>
    </submittedName>
</protein>
<gene>
    <name evidence="9" type="ORF">YC6258_01957</name>
</gene>
<accession>A0A0C5VIA8</accession>
<evidence type="ECO:0000256" key="6">
    <source>
        <dbReference type="ARBA" id="ARBA00023136"/>
    </source>
</evidence>
<organism evidence="9 10">
    <name type="scientific">Gynuella sunshinyii YC6258</name>
    <dbReference type="NCBI Taxonomy" id="1445510"/>
    <lineage>
        <taxon>Bacteria</taxon>
        <taxon>Pseudomonadati</taxon>
        <taxon>Pseudomonadota</taxon>
        <taxon>Gammaproteobacteria</taxon>
        <taxon>Oceanospirillales</taxon>
        <taxon>Saccharospirillaceae</taxon>
        <taxon>Gynuella</taxon>
    </lineage>
</organism>
<keyword evidence="10" id="KW-1185">Reference proteome</keyword>
<dbReference type="HOGENOM" id="CLU_016047_0_3_6"/>
<comment type="similarity">
    <text evidence="7">Belongs to the binding-protein-dependent transport system permease family.</text>
</comment>
<evidence type="ECO:0000256" key="4">
    <source>
        <dbReference type="ARBA" id="ARBA00022692"/>
    </source>
</evidence>
<comment type="subcellular location">
    <subcellularLocation>
        <location evidence="1 7">Cell membrane</location>
        <topology evidence="1 7">Multi-pass membrane protein</topology>
    </subcellularLocation>
</comment>
<evidence type="ECO:0000313" key="10">
    <source>
        <dbReference type="Proteomes" id="UP000032266"/>
    </source>
</evidence>
<keyword evidence="2 7" id="KW-0813">Transport</keyword>
<evidence type="ECO:0000313" key="9">
    <source>
        <dbReference type="EMBL" id="AJQ94001.1"/>
    </source>
</evidence>
<evidence type="ECO:0000256" key="2">
    <source>
        <dbReference type="ARBA" id="ARBA00022448"/>
    </source>
</evidence>
<evidence type="ECO:0000256" key="1">
    <source>
        <dbReference type="ARBA" id="ARBA00004651"/>
    </source>
</evidence>
<name>A0A0C5VIA8_9GAMM</name>
<dbReference type="GO" id="GO:0055085">
    <property type="term" value="P:transmembrane transport"/>
    <property type="evidence" value="ECO:0007669"/>
    <property type="project" value="InterPro"/>
</dbReference>
<keyword evidence="4 7" id="KW-0812">Transmembrane</keyword>
<dbReference type="Proteomes" id="UP000032266">
    <property type="component" value="Chromosome"/>
</dbReference>
<dbReference type="PANTHER" id="PTHR43005">
    <property type="entry name" value="BLR7065 PROTEIN"/>
    <property type="match status" value="1"/>
</dbReference>
<feature type="transmembrane region" description="Helical" evidence="7">
    <location>
        <begin position="282"/>
        <end position="301"/>
    </location>
</feature>
<keyword evidence="6 7" id="KW-0472">Membrane</keyword>
<dbReference type="STRING" id="1445510.YC6258_01957"/>
<dbReference type="RefSeq" id="WP_044616624.1">
    <property type="nucleotide sequence ID" value="NZ_CP007142.1"/>
</dbReference>
<dbReference type="EMBL" id="CP007142">
    <property type="protein sequence ID" value="AJQ94001.1"/>
    <property type="molecule type" value="Genomic_DNA"/>
</dbReference>
<dbReference type="AlphaFoldDB" id="A0A0C5VIA8"/>
<evidence type="ECO:0000256" key="3">
    <source>
        <dbReference type="ARBA" id="ARBA00022475"/>
    </source>
</evidence>
<dbReference type="KEGG" id="gsn:YC6258_01957"/>
<dbReference type="PANTHER" id="PTHR43005:SF1">
    <property type="entry name" value="SPERMIDINE_PUTRESCINE TRANSPORT SYSTEM PERMEASE PROTEIN"/>
    <property type="match status" value="1"/>
</dbReference>
<feature type="domain" description="ABC transmembrane type-1" evidence="8">
    <location>
        <begin position="86"/>
        <end position="300"/>
    </location>
</feature>
<dbReference type="PROSITE" id="PS50928">
    <property type="entry name" value="ABC_TM1"/>
    <property type="match status" value="1"/>
</dbReference>
<dbReference type="Pfam" id="PF00528">
    <property type="entry name" value="BPD_transp_1"/>
    <property type="match status" value="1"/>
</dbReference>
<feature type="transmembrane region" description="Helical" evidence="7">
    <location>
        <begin position="178"/>
        <end position="199"/>
    </location>
</feature>
<evidence type="ECO:0000256" key="5">
    <source>
        <dbReference type="ARBA" id="ARBA00022989"/>
    </source>
</evidence>
<evidence type="ECO:0000256" key="7">
    <source>
        <dbReference type="RuleBase" id="RU363032"/>
    </source>
</evidence>
<dbReference type="Gene3D" id="1.10.3720.10">
    <property type="entry name" value="MetI-like"/>
    <property type="match status" value="1"/>
</dbReference>
<keyword evidence="9" id="KW-0762">Sugar transport</keyword>
<feature type="transmembrane region" description="Helical" evidence="7">
    <location>
        <begin position="219"/>
        <end position="239"/>
    </location>
</feature>
<keyword evidence="5 7" id="KW-1133">Transmembrane helix</keyword>
<evidence type="ECO:0000259" key="8">
    <source>
        <dbReference type="PROSITE" id="PS50928"/>
    </source>
</evidence>
<dbReference type="InterPro" id="IPR000515">
    <property type="entry name" value="MetI-like"/>
</dbReference>
<feature type="transmembrane region" description="Helical" evidence="7">
    <location>
        <begin position="25"/>
        <end position="55"/>
    </location>
</feature>
<feature type="transmembrane region" description="Helical" evidence="7">
    <location>
        <begin position="92"/>
        <end position="111"/>
    </location>
</feature>
<feature type="transmembrane region" description="Helical" evidence="7">
    <location>
        <begin position="123"/>
        <end position="145"/>
    </location>
</feature>
<dbReference type="InterPro" id="IPR035906">
    <property type="entry name" value="MetI-like_sf"/>
</dbReference>
<dbReference type="CDD" id="cd06261">
    <property type="entry name" value="TM_PBP2"/>
    <property type="match status" value="1"/>
</dbReference>
<reference evidence="9 10" key="1">
    <citation type="submission" date="2014-01" db="EMBL/GenBank/DDBJ databases">
        <title>Full genme sequencing of cellulolytic bacterium Gynuella sunshinyii YC6258T gen. nov., sp. nov.</title>
        <authorList>
            <person name="Khan H."/>
            <person name="Chung E.J."/>
            <person name="Chung Y.R."/>
        </authorList>
    </citation>
    <scope>NUCLEOTIDE SEQUENCE [LARGE SCALE GENOMIC DNA]</scope>
    <source>
        <strain evidence="9 10">YC6258</strain>
    </source>
</reference>
<sequence>MMTQLSIRSGIKLPGRKSGSLSKDWVLAIFFLAPVVIFVAIFAFYPAFYAVYLSFFKSKFLVFNREFVGLSNYVDVLTSTTFWSPFWKTLVFTFWCVVFQFSLGMIMALSLQRQLKVNNILRAIIIIPWILSPVVIAVIFQFLYIPDRAGILNYMLMSAGIVSEPVAWLGVDTAMTMVIVANIWFGMPFCMVMLLAGIQSIDKDIYEASLMDGASKLRQFWYITLPLLKPTTMVTLIWITTSTFNEFDLVYALTSGGPLDSTSLLGIQMYNMAFKYGEFEKGSALAVLMFLINLLMSIIYLRMLKNKEA</sequence>
<dbReference type="GO" id="GO:0005886">
    <property type="term" value="C:plasma membrane"/>
    <property type="evidence" value="ECO:0007669"/>
    <property type="project" value="UniProtKB-SubCell"/>
</dbReference>